<dbReference type="OrthoDB" id="6343369at2759"/>
<dbReference type="InterPro" id="IPR036259">
    <property type="entry name" value="MFS_trans_sf"/>
</dbReference>
<dbReference type="InterPro" id="IPR050549">
    <property type="entry name" value="MFS_Trehalose_Transporter"/>
</dbReference>
<dbReference type="AlphaFoldDB" id="A0A6A4IWM3"/>
<keyword evidence="4" id="KW-0762">Sugar transport</keyword>
<dbReference type="InterPro" id="IPR005829">
    <property type="entry name" value="Sugar_transporter_CS"/>
</dbReference>
<evidence type="ECO:0000256" key="2">
    <source>
        <dbReference type="ARBA" id="ARBA00022448"/>
    </source>
</evidence>
<dbReference type="GO" id="GO:0022857">
    <property type="term" value="F:transmembrane transporter activity"/>
    <property type="evidence" value="ECO:0007669"/>
    <property type="project" value="InterPro"/>
</dbReference>
<dbReference type="FunFam" id="1.20.1250.20:FF:000218">
    <property type="entry name" value="facilitated trehalose transporter Tret1"/>
    <property type="match status" value="1"/>
</dbReference>
<keyword evidence="6" id="KW-1133">Transmembrane helix</keyword>
<keyword evidence="2" id="KW-0813">Transport</keyword>
<dbReference type="InterPro" id="IPR020846">
    <property type="entry name" value="MFS_dom"/>
</dbReference>
<dbReference type="PANTHER" id="PTHR48021:SF47">
    <property type="entry name" value="GH17672P"/>
    <property type="match status" value="1"/>
</dbReference>
<keyword evidence="3" id="KW-1003">Cell membrane</keyword>
<dbReference type="Proteomes" id="UP000466442">
    <property type="component" value="Unassembled WGS sequence"/>
</dbReference>
<evidence type="ECO:0000256" key="1">
    <source>
        <dbReference type="ARBA" id="ARBA00004651"/>
    </source>
</evidence>
<evidence type="ECO:0000259" key="8">
    <source>
        <dbReference type="PROSITE" id="PS50850"/>
    </source>
</evidence>
<evidence type="ECO:0000256" key="7">
    <source>
        <dbReference type="ARBA" id="ARBA00023136"/>
    </source>
</evidence>
<dbReference type="PANTHER" id="PTHR48021">
    <property type="match status" value="1"/>
</dbReference>
<evidence type="ECO:0000256" key="6">
    <source>
        <dbReference type="ARBA" id="ARBA00022989"/>
    </source>
</evidence>
<feature type="domain" description="Major facilitator superfamily (MFS) profile" evidence="8">
    <location>
        <begin position="30"/>
        <end position="455"/>
    </location>
</feature>
<dbReference type="PROSITE" id="PS50850">
    <property type="entry name" value="MFS"/>
    <property type="match status" value="1"/>
</dbReference>
<protein>
    <recommendedName>
        <fullName evidence="8">Major facilitator superfamily (MFS) profile domain-containing protein</fullName>
    </recommendedName>
</protein>
<dbReference type="Gene3D" id="1.20.1250.20">
    <property type="entry name" value="MFS general substrate transporter like domains"/>
    <property type="match status" value="1"/>
</dbReference>
<name>A0A6A4IWM3_APOLU</name>
<keyword evidence="10" id="KW-1185">Reference proteome</keyword>
<keyword evidence="5" id="KW-0812">Transmembrane</keyword>
<proteinExistence type="predicted"/>
<gene>
    <name evidence="9" type="ORF">GE061_007188</name>
</gene>
<dbReference type="PROSITE" id="PS00216">
    <property type="entry name" value="SUGAR_TRANSPORT_1"/>
    <property type="match status" value="1"/>
</dbReference>
<evidence type="ECO:0000313" key="9">
    <source>
        <dbReference type="EMBL" id="KAF6199163.1"/>
    </source>
</evidence>
<keyword evidence="7" id="KW-0472">Membrane</keyword>
<reference evidence="9" key="1">
    <citation type="journal article" date="2021" name="Mol. Ecol. Resour.">
        <title>Apolygus lucorum genome provides insights into omnivorousness and mesophyll feeding.</title>
        <authorList>
            <person name="Liu Y."/>
            <person name="Liu H."/>
            <person name="Wang H."/>
            <person name="Huang T."/>
            <person name="Liu B."/>
            <person name="Yang B."/>
            <person name="Yin L."/>
            <person name="Li B."/>
            <person name="Zhang Y."/>
            <person name="Zhang S."/>
            <person name="Jiang F."/>
            <person name="Zhang X."/>
            <person name="Ren Y."/>
            <person name="Wang B."/>
            <person name="Wang S."/>
            <person name="Lu Y."/>
            <person name="Wu K."/>
            <person name="Fan W."/>
            <person name="Wang G."/>
        </authorList>
    </citation>
    <scope>NUCLEOTIDE SEQUENCE</scope>
    <source>
        <strain evidence="9">12Hb</strain>
    </source>
</reference>
<dbReference type="Pfam" id="PF00083">
    <property type="entry name" value="Sugar_tr"/>
    <property type="match status" value="1"/>
</dbReference>
<accession>A0A6A4IWM3</accession>
<dbReference type="InterPro" id="IPR005828">
    <property type="entry name" value="MFS_sugar_transport-like"/>
</dbReference>
<sequence length="484" mass="52709">MSVSSEMSWDAREAPEAALPNSGLSRQIVATILISLVTLNTGLTTGWLSPMTLTLRSDDSPVGVLTKEQISYLATFPGYIGIFLSFFFGFVSKKLGRKWALVSIGVPSIVVGSIFTFATSVIELYVGRVLAGFTIVGGFNMCAMYVSEIVHGNVRGTLMTLCTFQVNVGVLLSNVLGNNLSYKAFNSIFIVLPIVYTLLIFFLPESPHFLVDRSRHSEAHEALLWLRGGNQELARQEMETIKPRNDNVVRLTVRQAFRTKATKFALIVSMLAFLFQTLSGIHAILNYTGLIFEESGSPLTPQNSSILIASLTLVSSAISLVLMDKAGRKLLLLVSFFGSSLTLAALSAFLYLKMVGVDVASYQWVPIWSLGAYVIVHGIGISPVPGILMNEISSPDVKPAVSSIVSAAVLVTVIAVLQSFPFLDDKIGLYSTFALPAFFNFLGVFFTIFMVIETKGKSLTEIIEEINGVTRLPESRLEEDDPIA</sequence>
<dbReference type="SUPFAM" id="SSF103473">
    <property type="entry name" value="MFS general substrate transporter"/>
    <property type="match status" value="1"/>
</dbReference>
<evidence type="ECO:0000256" key="5">
    <source>
        <dbReference type="ARBA" id="ARBA00022692"/>
    </source>
</evidence>
<dbReference type="GO" id="GO:0005886">
    <property type="term" value="C:plasma membrane"/>
    <property type="evidence" value="ECO:0007669"/>
    <property type="project" value="UniProtKB-SubCell"/>
</dbReference>
<comment type="subcellular location">
    <subcellularLocation>
        <location evidence="1">Cell membrane</location>
        <topology evidence="1">Multi-pass membrane protein</topology>
    </subcellularLocation>
</comment>
<dbReference type="EMBL" id="WIXP02000015">
    <property type="protein sequence ID" value="KAF6199163.1"/>
    <property type="molecule type" value="Genomic_DNA"/>
</dbReference>
<evidence type="ECO:0000256" key="4">
    <source>
        <dbReference type="ARBA" id="ARBA00022597"/>
    </source>
</evidence>
<evidence type="ECO:0000256" key="3">
    <source>
        <dbReference type="ARBA" id="ARBA00022475"/>
    </source>
</evidence>
<evidence type="ECO:0000313" key="10">
    <source>
        <dbReference type="Proteomes" id="UP000466442"/>
    </source>
</evidence>
<comment type="caution">
    <text evidence="9">The sequence shown here is derived from an EMBL/GenBank/DDBJ whole genome shotgun (WGS) entry which is preliminary data.</text>
</comment>
<organism evidence="9 10">
    <name type="scientific">Apolygus lucorum</name>
    <name type="common">Small green plant bug</name>
    <name type="synonym">Lygocoris lucorum</name>
    <dbReference type="NCBI Taxonomy" id="248454"/>
    <lineage>
        <taxon>Eukaryota</taxon>
        <taxon>Metazoa</taxon>
        <taxon>Ecdysozoa</taxon>
        <taxon>Arthropoda</taxon>
        <taxon>Hexapoda</taxon>
        <taxon>Insecta</taxon>
        <taxon>Pterygota</taxon>
        <taxon>Neoptera</taxon>
        <taxon>Paraneoptera</taxon>
        <taxon>Hemiptera</taxon>
        <taxon>Heteroptera</taxon>
        <taxon>Panheteroptera</taxon>
        <taxon>Cimicomorpha</taxon>
        <taxon>Miridae</taxon>
        <taxon>Mirini</taxon>
        <taxon>Apolygus</taxon>
    </lineage>
</organism>